<protein>
    <submittedName>
        <fullName evidence="3">Uncharacterized protein</fullName>
    </submittedName>
</protein>
<dbReference type="PANTHER" id="PTHR35394:SF5">
    <property type="entry name" value="DUF3176 DOMAIN-CONTAINING PROTEIN"/>
    <property type="match status" value="1"/>
</dbReference>
<dbReference type="PANTHER" id="PTHR35394">
    <property type="entry name" value="DUF3176 DOMAIN-CONTAINING PROTEIN"/>
    <property type="match status" value="1"/>
</dbReference>
<feature type="region of interest" description="Disordered" evidence="1">
    <location>
        <begin position="1"/>
        <end position="55"/>
    </location>
</feature>
<feature type="transmembrane region" description="Helical" evidence="2">
    <location>
        <begin position="67"/>
        <end position="91"/>
    </location>
</feature>
<reference evidence="4" key="1">
    <citation type="journal article" date="2017" name="Nat. Microbiol.">
        <title>Global analysis of biosynthetic gene clusters reveals vast potential of secondary metabolite production in Penicillium species.</title>
        <authorList>
            <person name="Nielsen J.C."/>
            <person name="Grijseels S."/>
            <person name="Prigent S."/>
            <person name="Ji B."/>
            <person name="Dainat J."/>
            <person name="Nielsen K.F."/>
            <person name="Frisvad J.C."/>
            <person name="Workman M."/>
            <person name="Nielsen J."/>
        </authorList>
    </citation>
    <scope>NUCLEOTIDE SEQUENCE [LARGE SCALE GENOMIC DNA]</scope>
    <source>
        <strain evidence="4">IBT 29486</strain>
    </source>
</reference>
<dbReference type="STRING" id="29845.A0A1V6RYU5"/>
<dbReference type="EMBL" id="MDYP01000017">
    <property type="protein sequence ID" value="OQE06603.1"/>
    <property type="molecule type" value="Genomic_DNA"/>
</dbReference>
<comment type="caution">
    <text evidence="3">The sequence shown here is derived from an EMBL/GenBank/DDBJ whole genome shotgun (WGS) entry which is preliminary data.</text>
</comment>
<keyword evidence="2" id="KW-1133">Transmembrane helix</keyword>
<keyword evidence="2" id="KW-0812">Transmembrane</keyword>
<dbReference type="InterPro" id="IPR021514">
    <property type="entry name" value="DUF3176"/>
</dbReference>
<gene>
    <name evidence="3" type="ORF">PENVUL_c017G02559</name>
</gene>
<dbReference type="OrthoDB" id="5242705at2759"/>
<evidence type="ECO:0000256" key="2">
    <source>
        <dbReference type="SAM" id="Phobius"/>
    </source>
</evidence>
<accession>A0A1V6RYU5</accession>
<dbReference type="Proteomes" id="UP000191518">
    <property type="component" value="Unassembled WGS sequence"/>
</dbReference>
<keyword evidence="2" id="KW-0472">Membrane</keyword>
<sequence length="629" mass="69316">MDSGRNNEDPSPEYPLLPIPTQVGRGHPHAERQHSPAPSSAKTTVVTQENPADSKLHHAPSNIDYGWVWNIVGLGMALAMLIAIIVILSMYDGKQQPRWKWISLNTLLSWLSTVGKACIAFPLSAGLSQLKWVWFAQRKRPLSDLRVFDNASRGIYGSAELVWALGMRHFAVLGAIAVLLAVGFDPFIQNLVHYSPDLIVDASQVSRLANATNYSGLGPLGTASNNYYIEPTFKGNIYNSIFSTDPARPWAIPQYMCPTGNCTWDPVASLAVRALCSNVTSSIKKVCEHRVHKFEGSYENCTVSLPNGVSVYYANLPSAEAIALQVQPSSQPVMYTNATLPVLQRIEAVVASTGSGWNIASDIRRDPRYVATECSLEPIVRSVKADVNNSVYHETVLAEWTKVDVWYDIKKSSNGSSLVPNWNQSLGTHPGQNFTLAPKSQATIQLFMESLFSGNAFTTTMGLSFNAIGIQYDSYATADVMQSFMYGNITGCADTKNDRFGCAMRNVAGAMSKSFRDQAYIDNGPEAGMAVGSTQVNVTVVHVRWQWMSLPLLVWLLSAVTWLGTEWKTHRGKLQKWADNPLPLLFLYRSEGDSQTDEAQGLSSQAYEQRAKSIHTQLYIKENQAALVE</sequence>
<evidence type="ECO:0000313" key="4">
    <source>
        <dbReference type="Proteomes" id="UP000191518"/>
    </source>
</evidence>
<dbReference type="Pfam" id="PF11374">
    <property type="entry name" value="DUF3176"/>
    <property type="match status" value="1"/>
</dbReference>
<evidence type="ECO:0000256" key="1">
    <source>
        <dbReference type="SAM" id="MobiDB-lite"/>
    </source>
</evidence>
<proteinExistence type="predicted"/>
<keyword evidence="4" id="KW-1185">Reference proteome</keyword>
<organism evidence="3 4">
    <name type="scientific">Penicillium vulpinum</name>
    <dbReference type="NCBI Taxonomy" id="29845"/>
    <lineage>
        <taxon>Eukaryota</taxon>
        <taxon>Fungi</taxon>
        <taxon>Dikarya</taxon>
        <taxon>Ascomycota</taxon>
        <taxon>Pezizomycotina</taxon>
        <taxon>Eurotiomycetes</taxon>
        <taxon>Eurotiomycetidae</taxon>
        <taxon>Eurotiales</taxon>
        <taxon>Aspergillaceae</taxon>
        <taxon>Penicillium</taxon>
    </lineage>
</organism>
<dbReference type="AlphaFoldDB" id="A0A1V6RYU5"/>
<evidence type="ECO:0000313" key="3">
    <source>
        <dbReference type="EMBL" id="OQE06603.1"/>
    </source>
</evidence>
<name>A0A1V6RYU5_9EURO</name>
<feature type="compositionally biased region" description="Polar residues" evidence="1">
    <location>
        <begin position="36"/>
        <end position="51"/>
    </location>
</feature>